<dbReference type="RefSeq" id="WP_207574958.1">
    <property type="nucleotide sequence ID" value="NZ_JAFNME010000010.1"/>
</dbReference>
<keyword evidence="1" id="KW-0812">Transmembrane</keyword>
<evidence type="ECO:0000313" key="2">
    <source>
        <dbReference type="EMBL" id="MBO1249435.1"/>
    </source>
</evidence>
<keyword evidence="1" id="KW-0472">Membrane</keyword>
<accession>A0A939KA24</accession>
<keyword evidence="1" id="KW-1133">Transmembrane helix</keyword>
<dbReference type="EMBL" id="JAFNME010000010">
    <property type="protein sequence ID" value="MBO1249435.1"/>
    <property type="molecule type" value="Genomic_DNA"/>
</dbReference>
<protein>
    <submittedName>
        <fullName evidence="2">Uncharacterized protein</fullName>
    </submittedName>
</protein>
<name>A0A939KA24_9BURK</name>
<comment type="caution">
    <text evidence="2">The sequence shown here is derived from an EMBL/GenBank/DDBJ whole genome shotgun (WGS) entry which is preliminary data.</text>
</comment>
<dbReference type="AlphaFoldDB" id="A0A939KA24"/>
<organism evidence="2 3">
    <name type="scientific">Comamonas denitrificans</name>
    <dbReference type="NCBI Taxonomy" id="117506"/>
    <lineage>
        <taxon>Bacteria</taxon>
        <taxon>Pseudomonadati</taxon>
        <taxon>Pseudomonadota</taxon>
        <taxon>Betaproteobacteria</taxon>
        <taxon>Burkholderiales</taxon>
        <taxon>Comamonadaceae</taxon>
        <taxon>Comamonas</taxon>
    </lineage>
</organism>
<sequence length="125" mass="14205">MPTASPPPRPAHRWVFLCPRNAEGGGAAFFAVRKETKVAKQEAREIGWILKWALILGFMGAIIGPIIFIQNHLHWKIAGFDYYIFFFKELFANPEYAEGLKSFYLSSIFGFLVGSFGPFVLIFKK</sequence>
<keyword evidence="3" id="KW-1185">Reference proteome</keyword>
<feature type="transmembrane region" description="Helical" evidence="1">
    <location>
        <begin position="49"/>
        <end position="69"/>
    </location>
</feature>
<dbReference type="Proteomes" id="UP000664731">
    <property type="component" value="Unassembled WGS sequence"/>
</dbReference>
<evidence type="ECO:0000313" key="3">
    <source>
        <dbReference type="Proteomes" id="UP000664731"/>
    </source>
</evidence>
<reference evidence="2" key="1">
    <citation type="submission" date="2021-03" db="EMBL/GenBank/DDBJ databases">
        <title>Comamonas denitrificans.</title>
        <authorList>
            <person name="Finster K."/>
        </authorList>
    </citation>
    <scope>NUCLEOTIDE SEQUENCE</scope>
    <source>
        <strain evidence="2">MM2021_4</strain>
    </source>
</reference>
<proteinExistence type="predicted"/>
<feature type="transmembrane region" description="Helical" evidence="1">
    <location>
        <begin position="103"/>
        <end position="123"/>
    </location>
</feature>
<gene>
    <name evidence="2" type="ORF">J1777_06230</name>
</gene>
<evidence type="ECO:0000256" key="1">
    <source>
        <dbReference type="SAM" id="Phobius"/>
    </source>
</evidence>